<feature type="chain" id="PRO_5026207815" evidence="10">
    <location>
        <begin position="37"/>
        <end position="1054"/>
    </location>
</feature>
<name>A0A6I3XS01_9BURK</name>
<dbReference type="SUPFAM" id="SSF52025">
    <property type="entry name" value="PA domain"/>
    <property type="match status" value="1"/>
</dbReference>
<dbReference type="Gene3D" id="3.30.70.80">
    <property type="entry name" value="Peptidase S8 propeptide/proteinase inhibitor I9"/>
    <property type="match status" value="1"/>
</dbReference>
<comment type="caution">
    <text evidence="15">The sequence shown here is derived from an EMBL/GenBank/DDBJ whole genome shotgun (WGS) entry which is preliminary data.</text>
</comment>
<dbReference type="InterPro" id="IPR037045">
    <property type="entry name" value="S8pro/Inhibitor_I9_sf"/>
</dbReference>
<feature type="active site" description="Charge relay system" evidence="7 8">
    <location>
        <position position="620"/>
    </location>
</feature>
<keyword evidence="16" id="KW-1185">Reference proteome</keyword>
<dbReference type="PROSITE" id="PS00138">
    <property type="entry name" value="SUBTILASE_SER"/>
    <property type="match status" value="1"/>
</dbReference>
<dbReference type="EMBL" id="WNWM01000002">
    <property type="protein sequence ID" value="MUI16581.1"/>
    <property type="molecule type" value="Genomic_DNA"/>
</dbReference>
<dbReference type="GO" id="GO:0004252">
    <property type="term" value="F:serine-type endopeptidase activity"/>
    <property type="evidence" value="ECO:0007669"/>
    <property type="project" value="UniProtKB-UniRule"/>
</dbReference>
<evidence type="ECO:0000259" key="12">
    <source>
        <dbReference type="Pfam" id="PF02225"/>
    </source>
</evidence>
<keyword evidence="2" id="KW-0964">Secreted</keyword>
<organism evidence="15 16">
    <name type="scientific">Pseudoduganella dura</name>
    <dbReference type="NCBI Taxonomy" id="321982"/>
    <lineage>
        <taxon>Bacteria</taxon>
        <taxon>Pseudomonadati</taxon>
        <taxon>Pseudomonadota</taxon>
        <taxon>Betaproteobacteria</taxon>
        <taxon>Burkholderiales</taxon>
        <taxon>Oxalobacteraceae</taxon>
        <taxon>Telluria group</taxon>
        <taxon>Pseudoduganella</taxon>
    </lineage>
</organism>
<dbReference type="SUPFAM" id="SSF52743">
    <property type="entry name" value="Subtilisin-like"/>
    <property type="match status" value="1"/>
</dbReference>
<dbReference type="Pfam" id="PF05922">
    <property type="entry name" value="Inhibitor_I9"/>
    <property type="match status" value="1"/>
</dbReference>
<proteinExistence type="inferred from homology"/>
<dbReference type="InterPro" id="IPR046450">
    <property type="entry name" value="PA_dom_sf"/>
</dbReference>
<dbReference type="InterPro" id="IPR023827">
    <property type="entry name" value="Peptidase_S8_Asp-AS"/>
</dbReference>
<feature type="active site" description="Charge relay system" evidence="7 8">
    <location>
        <position position="262"/>
    </location>
</feature>
<dbReference type="PANTHER" id="PTHR10795">
    <property type="entry name" value="PROPROTEIN CONVERTASE SUBTILISIN/KEXIN"/>
    <property type="match status" value="1"/>
</dbReference>
<dbReference type="Gene3D" id="2.60.40.2310">
    <property type="match status" value="1"/>
</dbReference>
<dbReference type="InterPro" id="IPR041469">
    <property type="entry name" value="Subtilisin-like_FN3"/>
</dbReference>
<dbReference type="GO" id="GO:0006508">
    <property type="term" value="P:proteolysis"/>
    <property type="evidence" value="ECO:0007669"/>
    <property type="project" value="UniProtKB-KW"/>
</dbReference>
<dbReference type="InterPro" id="IPR036852">
    <property type="entry name" value="Peptidase_S8/S53_dom_sf"/>
</dbReference>
<evidence type="ECO:0000256" key="10">
    <source>
        <dbReference type="SAM" id="SignalP"/>
    </source>
</evidence>
<evidence type="ECO:0000256" key="9">
    <source>
        <dbReference type="RuleBase" id="RU003355"/>
    </source>
</evidence>
<dbReference type="InterPro" id="IPR045051">
    <property type="entry name" value="SBT"/>
</dbReference>
<evidence type="ECO:0000256" key="2">
    <source>
        <dbReference type="ARBA" id="ARBA00022525"/>
    </source>
</evidence>
<feature type="active site" description="Charge relay system" evidence="7 8">
    <location>
        <position position="181"/>
    </location>
</feature>
<evidence type="ECO:0000259" key="13">
    <source>
        <dbReference type="Pfam" id="PF05922"/>
    </source>
</evidence>
<dbReference type="Pfam" id="PF17766">
    <property type="entry name" value="fn3_6"/>
    <property type="match status" value="1"/>
</dbReference>
<dbReference type="PROSITE" id="PS51892">
    <property type="entry name" value="SUBTILASE"/>
    <property type="match status" value="1"/>
</dbReference>
<comment type="similarity">
    <text evidence="1 8 9">Belongs to the peptidase S8 family.</text>
</comment>
<evidence type="ECO:0000256" key="5">
    <source>
        <dbReference type="ARBA" id="ARBA00022801"/>
    </source>
</evidence>
<keyword evidence="3 8" id="KW-0645">Protease</keyword>
<keyword evidence="6 8" id="KW-0720">Serine protease</keyword>
<accession>A0A6I3XS01</accession>
<evidence type="ECO:0000259" key="11">
    <source>
        <dbReference type="Pfam" id="PF00082"/>
    </source>
</evidence>
<feature type="domain" description="Subtilisin-like protease fibronectin type-III" evidence="14">
    <location>
        <begin position="730"/>
        <end position="823"/>
    </location>
</feature>
<feature type="domain" description="PA" evidence="12">
    <location>
        <begin position="456"/>
        <end position="522"/>
    </location>
</feature>
<feature type="signal peptide" evidence="10">
    <location>
        <begin position="1"/>
        <end position="36"/>
    </location>
</feature>
<protein>
    <submittedName>
        <fullName evidence="15">S8 family serine peptidase</fullName>
    </submittedName>
</protein>
<sequence>MGNRIKPGMPGAGIGRLTAVVGAVLLLCCTAGTAGAAEPVRKSYIVQLVDKPAASYAGTVSGMRATRPAAGQRLEAGAPHVQTYIAYLEERRADVLRTIGAASVTHRYNVVFNGFSALLTDDEVRQLKKNGAVAKVSANVLLHTSTGYTPTFLGLNAPAGLWQQLGGQAGAGEDVIIGMLDTGVWPENPAFADRVDGDGRPVFEGGTPAYGPPPAHWKGFCQPGQGFTTSHCNNKLIGARAFLPDAQMSNWEYVSARDSDGHGTHTASTAGGASGVAAGIGGVGFGNVGGMAPRARLAVYKVCWTADYGGGMQNACPTDSSVAAIEQAVLDGVNVISFSIGNSAGGGTFDEPTEQAFLGAANAGVFVAAAAGNQGPGSTAPAPVTHISPWLTTVANSTHNRTYAGNARLGSGVVLTGASINAHTPSAPLLLAKDAGKPGTSPDDPRIAQCFGPDDQVGMPFDPDKVKGRILVCDRGGNVLVNKVAAARAAGAAGVILVNVEGGATTLPAQPYTLSTVHLDLAGARQLKSYIAAAPASATAALGDVRAVYDPAPTAAPVVAGSSSRGPNVADASILKPDLAAPGTDILAAYLPVMTEEQFMAPFTGGTLAPPAWEFLTGTSMATPHVSGVAALLKQLHPDWSPAAIKSALVTTAFATQSDGRAAPVAWDGSALDSGKLPWGQGAGQIAPTAAADPGLVYDLGPDDYRRFLCGQVLAMPLDCGGVTPLDSTDLNLPALTAERVLGVAELRRTVTNVGNSRATYTATASLPGFRVDVAPAALTLAPGAQGAFTVKLTRTDAPLHTWRYGALTWRDGGGHKVASPLIARAAALDVPDTVASEAAAGSKVVALRSGFAGAITARKGGLLAAVQSEGTVGTSNSGNTCPFPSEGQTVTPVTIAPGTLLARFALYNSDTSGGEQSDLDLVLAKEDGTVLGASGNGGSDEMLTWRDPAPGNYFVCVLGYAPQDGSATYKLSSWIVTPGAGANLKVTMPGVVYPNRSATVGYSWSGLEAGKRYVGMVSYLFGGASEAGTLLEVDTTDPLPSFASGRARSKALH</sequence>
<dbReference type="AlphaFoldDB" id="A0A6I3XS01"/>
<evidence type="ECO:0000313" key="16">
    <source>
        <dbReference type="Proteomes" id="UP000431684"/>
    </source>
</evidence>
<evidence type="ECO:0000256" key="7">
    <source>
        <dbReference type="PIRSR" id="PIRSR615500-1"/>
    </source>
</evidence>
<keyword evidence="5 8" id="KW-0378">Hydrolase</keyword>
<dbReference type="CDD" id="cd02120">
    <property type="entry name" value="PA_subtilisin_like"/>
    <property type="match status" value="1"/>
</dbReference>
<evidence type="ECO:0000259" key="14">
    <source>
        <dbReference type="Pfam" id="PF17766"/>
    </source>
</evidence>
<dbReference type="OrthoDB" id="614750at2"/>
<evidence type="ECO:0000256" key="8">
    <source>
        <dbReference type="PROSITE-ProRule" id="PRU01240"/>
    </source>
</evidence>
<evidence type="ECO:0000256" key="1">
    <source>
        <dbReference type="ARBA" id="ARBA00011073"/>
    </source>
</evidence>
<evidence type="ECO:0000256" key="6">
    <source>
        <dbReference type="ARBA" id="ARBA00022825"/>
    </source>
</evidence>
<dbReference type="InterPro" id="IPR003137">
    <property type="entry name" value="PA_domain"/>
</dbReference>
<dbReference type="InterPro" id="IPR023828">
    <property type="entry name" value="Peptidase_S8_Ser-AS"/>
</dbReference>
<dbReference type="InterPro" id="IPR010259">
    <property type="entry name" value="S8pro/Inhibitor_I9"/>
</dbReference>
<dbReference type="Gene3D" id="3.40.50.200">
    <property type="entry name" value="Peptidase S8/S53 domain"/>
    <property type="match status" value="1"/>
</dbReference>
<dbReference type="Pfam" id="PF00082">
    <property type="entry name" value="Peptidase_S8"/>
    <property type="match status" value="1"/>
</dbReference>
<evidence type="ECO:0000256" key="4">
    <source>
        <dbReference type="ARBA" id="ARBA00022729"/>
    </source>
</evidence>
<evidence type="ECO:0000256" key="3">
    <source>
        <dbReference type="ARBA" id="ARBA00022670"/>
    </source>
</evidence>
<keyword evidence="4 10" id="KW-0732">Signal</keyword>
<evidence type="ECO:0000313" key="15">
    <source>
        <dbReference type="EMBL" id="MUI16581.1"/>
    </source>
</evidence>
<dbReference type="Gene3D" id="2.60.120.380">
    <property type="match status" value="1"/>
</dbReference>
<dbReference type="PRINTS" id="PR00723">
    <property type="entry name" value="SUBTILISIN"/>
</dbReference>
<dbReference type="PROSITE" id="PS00136">
    <property type="entry name" value="SUBTILASE_ASP"/>
    <property type="match status" value="1"/>
</dbReference>
<reference evidence="15 16" key="1">
    <citation type="submission" date="2019-11" db="EMBL/GenBank/DDBJ databases">
        <title>Draft Genome Sequences of Six Type Strains of the Genus Massilia.</title>
        <authorList>
            <person name="Miess H."/>
            <person name="Frediansyah A."/>
            <person name="Goeker M."/>
            <person name="Gross H."/>
        </authorList>
    </citation>
    <scope>NUCLEOTIDE SEQUENCE [LARGE SCALE GENOMIC DNA]</scope>
    <source>
        <strain evidence="15 16">DSM 17513</strain>
    </source>
</reference>
<gene>
    <name evidence="15" type="ORF">GJV26_29600</name>
</gene>
<dbReference type="InterPro" id="IPR015500">
    <property type="entry name" value="Peptidase_S8_subtilisin-rel"/>
</dbReference>
<feature type="domain" description="Peptidase S8/S53" evidence="11">
    <location>
        <begin position="172"/>
        <end position="658"/>
    </location>
</feature>
<dbReference type="InterPro" id="IPR000209">
    <property type="entry name" value="Peptidase_S8/S53_dom"/>
</dbReference>
<dbReference type="Proteomes" id="UP000431684">
    <property type="component" value="Unassembled WGS sequence"/>
</dbReference>
<feature type="domain" description="Inhibitor I9" evidence="13">
    <location>
        <begin position="44"/>
        <end position="144"/>
    </location>
</feature>
<dbReference type="Pfam" id="PF02225">
    <property type="entry name" value="PA"/>
    <property type="match status" value="1"/>
</dbReference>
<dbReference type="Gene3D" id="3.50.30.30">
    <property type="match status" value="1"/>
</dbReference>